<accession>A0ABR4YE06</accession>
<dbReference type="CDD" id="cd02511">
    <property type="entry name" value="Beta4Glucosyltransferase"/>
    <property type="match status" value="1"/>
</dbReference>
<dbReference type="InterPro" id="IPR029044">
    <property type="entry name" value="Nucleotide-diphossugar_trans"/>
</dbReference>
<proteinExistence type="inferred from homology"/>
<dbReference type="PANTHER" id="PTHR43630">
    <property type="entry name" value="POLY-BETA-1,6-N-ACETYL-D-GLUCOSAMINE SYNTHASE"/>
    <property type="match status" value="1"/>
</dbReference>
<dbReference type="Proteomes" id="UP000030520">
    <property type="component" value="Unassembled WGS sequence"/>
</dbReference>
<dbReference type="SUPFAM" id="SSF53448">
    <property type="entry name" value="Nucleotide-diphospho-sugar transferases"/>
    <property type="match status" value="1"/>
</dbReference>
<gene>
    <name evidence="3" type="ORF">NL53_05205</name>
</gene>
<comment type="similarity">
    <text evidence="1">Belongs to the glycosyltransferase 2 family. WaaE/KdtX subfamily.</text>
</comment>
<evidence type="ECO:0000256" key="1">
    <source>
        <dbReference type="ARBA" id="ARBA00038494"/>
    </source>
</evidence>
<dbReference type="PANTHER" id="PTHR43630:SF2">
    <property type="entry name" value="GLYCOSYLTRANSFERASE"/>
    <property type="match status" value="1"/>
</dbReference>
<feature type="domain" description="Glycosyltransferase 2-like" evidence="2">
    <location>
        <begin position="8"/>
        <end position="124"/>
    </location>
</feature>
<reference evidence="3 4" key="1">
    <citation type="submission" date="2014-10" db="EMBL/GenBank/DDBJ databases">
        <title>Genome sequencing of Vibrio variabilis T01.</title>
        <authorList>
            <person name="Chan K.-G."/>
            <person name="Mohamad N.I."/>
        </authorList>
    </citation>
    <scope>NUCLEOTIDE SEQUENCE [LARGE SCALE GENOMIC DNA]</scope>
    <source>
        <strain evidence="3 4">T01</strain>
    </source>
</reference>
<name>A0ABR4YE06_9VIBR</name>
<dbReference type="Pfam" id="PF00535">
    <property type="entry name" value="Glycos_transf_2"/>
    <property type="match status" value="1"/>
</dbReference>
<organism evidence="3 4">
    <name type="scientific">Vibrio variabilis</name>
    <dbReference type="NCBI Taxonomy" id="990271"/>
    <lineage>
        <taxon>Bacteria</taxon>
        <taxon>Pseudomonadati</taxon>
        <taxon>Pseudomonadota</taxon>
        <taxon>Gammaproteobacteria</taxon>
        <taxon>Vibrionales</taxon>
        <taxon>Vibrionaceae</taxon>
        <taxon>Vibrio</taxon>
    </lineage>
</organism>
<sequence length="261" mass="30245">MSKATIGVLMIVKNESKHLASCLETVKEWVDEIVVLDSGSSDDTETIARQFTDKFYTNTDWQGFGKQRQLAQSYLTTDWVLPLDADERVSDELKASILDVLKQNPHKTVYTLNRLSHALGKFIRHSGWYPDTIVRLYRRNEVQYNSALVHESVEVPDDFTRKHLNGDLLHYTFDSLSQYTNKTALYMKSWADQREGKKKVGITSAILHGFFRFFKMYILKRGFLDGRHGLLLAILSANTTFTRYADLWIRDYTKQKSDKQS</sequence>
<evidence type="ECO:0000313" key="3">
    <source>
        <dbReference type="EMBL" id="KHA61708.1"/>
    </source>
</evidence>
<dbReference type="Gene3D" id="3.90.550.10">
    <property type="entry name" value="Spore Coat Polysaccharide Biosynthesis Protein SpsA, Chain A"/>
    <property type="match status" value="1"/>
</dbReference>
<dbReference type="InterPro" id="IPR001173">
    <property type="entry name" value="Glyco_trans_2-like"/>
</dbReference>
<protein>
    <submittedName>
        <fullName evidence="3">Glycosyltransferase</fullName>
    </submittedName>
</protein>
<keyword evidence="4" id="KW-1185">Reference proteome</keyword>
<dbReference type="EMBL" id="JRWM01000005">
    <property type="protein sequence ID" value="KHA61708.1"/>
    <property type="molecule type" value="Genomic_DNA"/>
</dbReference>
<evidence type="ECO:0000313" key="4">
    <source>
        <dbReference type="Proteomes" id="UP000030520"/>
    </source>
</evidence>
<dbReference type="RefSeq" id="WP_038213220.1">
    <property type="nucleotide sequence ID" value="NZ_JRWM01000005.1"/>
</dbReference>
<evidence type="ECO:0000259" key="2">
    <source>
        <dbReference type="Pfam" id="PF00535"/>
    </source>
</evidence>
<comment type="caution">
    <text evidence="3">The sequence shown here is derived from an EMBL/GenBank/DDBJ whole genome shotgun (WGS) entry which is preliminary data.</text>
</comment>